<protein>
    <submittedName>
        <fullName evidence="10">ABC transporter permease</fullName>
    </submittedName>
</protein>
<comment type="similarity">
    <text evidence="2">Belongs to the ABC-4 integral membrane protein family. LolC/E subfamily.</text>
</comment>
<evidence type="ECO:0000256" key="4">
    <source>
        <dbReference type="ARBA" id="ARBA00022692"/>
    </source>
</evidence>
<gene>
    <name evidence="10" type="ORF">MRX98_07095</name>
</gene>
<evidence type="ECO:0000256" key="1">
    <source>
        <dbReference type="ARBA" id="ARBA00004651"/>
    </source>
</evidence>
<keyword evidence="6 7" id="KW-0472">Membrane</keyword>
<keyword evidence="3" id="KW-1003">Cell membrane</keyword>
<dbReference type="PANTHER" id="PTHR30489:SF0">
    <property type="entry name" value="LIPOPROTEIN-RELEASING SYSTEM TRANSMEMBRANE PROTEIN LOLE"/>
    <property type="match status" value="1"/>
</dbReference>
<feature type="transmembrane region" description="Helical" evidence="7">
    <location>
        <begin position="655"/>
        <end position="675"/>
    </location>
</feature>
<dbReference type="InterPro" id="IPR025857">
    <property type="entry name" value="MacB_PCD"/>
</dbReference>
<evidence type="ECO:0000259" key="9">
    <source>
        <dbReference type="Pfam" id="PF12704"/>
    </source>
</evidence>
<feature type="transmembrane region" description="Helical" evidence="7">
    <location>
        <begin position="433"/>
        <end position="454"/>
    </location>
</feature>
<evidence type="ECO:0000313" key="10">
    <source>
        <dbReference type="EMBL" id="MCJ8500337.1"/>
    </source>
</evidence>
<feature type="transmembrane region" description="Helical" evidence="7">
    <location>
        <begin position="269"/>
        <end position="291"/>
    </location>
</feature>
<feature type="domain" description="ABC3 transporter permease C-terminal" evidence="8">
    <location>
        <begin position="661"/>
        <end position="776"/>
    </location>
</feature>
<dbReference type="InterPro" id="IPR003838">
    <property type="entry name" value="ABC3_permease_C"/>
</dbReference>
<feature type="transmembrane region" description="Helical" evidence="7">
    <location>
        <begin position="357"/>
        <end position="378"/>
    </location>
</feature>
<name>A0AA41UJA1_9BACT</name>
<dbReference type="Proteomes" id="UP001165427">
    <property type="component" value="Unassembled WGS sequence"/>
</dbReference>
<organism evidence="10 11">
    <name type="scientific">Desulfatitalea alkaliphila</name>
    <dbReference type="NCBI Taxonomy" id="2929485"/>
    <lineage>
        <taxon>Bacteria</taxon>
        <taxon>Pseudomonadati</taxon>
        <taxon>Thermodesulfobacteriota</taxon>
        <taxon>Desulfobacteria</taxon>
        <taxon>Desulfobacterales</taxon>
        <taxon>Desulfosarcinaceae</taxon>
        <taxon>Desulfatitalea</taxon>
    </lineage>
</organism>
<dbReference type="AlphaFoldDB" id="A0AA41UJA1"/>
<dbReference type="Pfam" id="PF12704">
    <property type="entry name" value="MacB_PCD"/>
    <property type="match status" value="1"/>
</dbReference>
<comment type="caution">
    <text evidence="10">The sequence shown here is derived from an EMBL/GenBank/DDBJ whole genome shotgun (WGS) entry which is preliminary data.</text>
</comment>
<keyword evidence="11" id="KW-1185">Reference proteome</keyword>
<accession>A0AA41UJA1</accession>
<comment type="subcellular location">
    <subcellularLocation>
        <location evidence="1">Cell membrane</location>
        <topology evidence="1">Multi-pass membrane protein</topology>
    </subcellularLocation>
</comment>
<evidence type="ECO:0000256" key="7">
    <source>
        <dbReference type="SAM" id="Phobius"/>
    </source>
</evidence>
<evidence type="ECO:0000256" key="6">
    <source>
        <dbReference type="ARBA" id="ARBA00023136"/>
    </source>
</evidence>
<proteinExistence type="inferred from homology"/>
<evidence type="ECO:0000313" key="11">
    <source>
        <dbReference type="Proteomes" id="UP001165427"/>
    </source>
</evidence>
<feature type="domain" description="ABC3 transporter permease C-terminal" evidence="8">
    <location>
        <begin position="269"/>
        <end position="389"/>
    </location>
</feature>
<evidence type="ECO:0000256" key="2">
    <source>
        <dbReference type="ARBA" id="ARBA00005236"/>
    </source>
</evidence>
<reference evidence="10" key="1">
    <citation type="submission" date="2022-04" db="EMBL/GenBank/DDBJ databases">
        <title>Desulfatitalea alkaliphila sp. nov., a novel anaerobic sulfate-reducing bacterium isolated from terrestrial mud volcano, Taman Peninsula, Russia.</title>
        <authorList>
            <person name="Khomyakova M.A."/>
            <person name="Merkel A.Y."/>
            <person name="Slobodkin A.I."/>
        </authorList>
    </citation>
    <scope>NUCLEOTIDE SEQUENCE</scope>
    <source>
        <strain evidence="10">M08but</strain>
    </source>
</reference>
<dbReference type="EMBL" id="JALJRB010000006">
    <property type="protein sequence ID" value="MCJ8500337.1"/>
    <property type="molecule type" value="Genomic_DNA"/>
</dbReference>
<dbReference type="RefSeq" id="WP_246904430.1">
    <property type="nucleotide sequence ID" value="NZ_JALJRB010000006.1"/>
</dbReference>
<dbReference type="InterPro" id="IPR051447">
    <property type="entry name" value="Lipoprotein-release_system"/>
</dbReference>
<feature type="domain" description="MacB-like periplasmic core" evidence="9">
    <location>
        <begin position="29"/>
        <end position="234"/>
    </location>
</feature>
<dbReference type="GO" id="GO:0044874">
    <property type="term" value="P:lipoprotein localization to outer membrane"/>
    <property type="evidence" value="ECO:0007669"/>
    <property type="project" value="TreeGrafter"/>
</dbReference>
<evidence type="ECO:0000259" key="8">
    <source>
        <dbReference type="Pfam" id="PF02687"/>
    </source>
</evidence>
<keyword evidence="5 7" id="KW-1133">Transmembrane helix</keyword>
<evidence type="ECO:0000256" key="3">
    <source>
        <dbReference type="ARBA" id="ARBA00022475"/>
    </source>
</evidence>
<sequence>MKAIDRKMVRDLWGMRGQALAIAFVFLSGVAAFVSMTSVMDALQRTLHAYYVDHRFADGFATVRRAPERLLAQIRETPGINSVQSRVAAGVNLTIPGFDEPVSGLIVSLPEGRQPDLNRLFVREGRLVAPGRENEVVLNEPFAEAHDLRPGDRITAILNGRYTPLQVVGIALSPEFLMQIQPGSLFPDPRRYGVMWMGRDALGAAFDMEGAFNDLAFTLAPGADPDAVIARLDALLQRYGGQGAYGRADHPSHFFITEEFRQLEQTATVLPLIFLAVAAFLLNIVVARLIALQREQIAVLKAFGYTNRDVGAHYAKLVLLIALLGAAGGTVLGHWMGAGLGNLYLEYYRFPFLHYSLPPAVVATAVGLTVAAALVGVLQAVRRAVRLPPAEAMRPAPPAVYRTTLVERLGLQRFFDPPTRMILRNFERRPLKAFLTILGISSSCAILIMGLFFGDSFDYVTRVQFGIAQRENLTVTFTEPTSTAALYELASLPGVLHAEPFRTVPVRLRHAHRSYQTAIEGITAAPYLRRPVDIDLQPLTVPPEGLVLTERLAQILGVQAGDEVLVEVQEGRRRTRAVPVAGLTRQFIGLAAYMDMAALNRLAGMGQALSGAYLMIDKDREADLTRTLTDRPRVAAIMSRERAIAAFRETTAKTMLTYTFILSLFAGVIAFGVVYNSARISLSERDRELASLRVLGLTRGEVAYILLGELAVLTLLAIPLGFLLGAGAGAAMVQAMQTDMYQLPFVLGRRTLALAAAVVLAAALVSALIINRRLNRLDLIGVLKTRA</sequence>
<evidence type="ECO:0000256" key="5">
    <source>
        <dbReference type="ARBA" id="ARBA00022989"/>
    </source>
</evidence>
<dbReference type="GO" id="GO:0098797">
    <property type="term" value="C:plasma membrane protein complex"/>
    <property type="evidence" value="ECO:0007669"/>
    <property type="project" value="TreeGrafter"/>
</dbReference>
<dbReference type="Pfam" id="PF02687">
    <property type="entry name" value="FtsX"/>
    <property type="match status" value="2"/>
</dbReference>
<feature type="transmembrane region" description="Helical" evidence="7">
    <location>
        <begin position="317"/>
        <end position="337"/>
    </location>
</feature>
<dbReference type="PANTHER" id="PTHR30489">
    <property type="entry name" value="LIPOPROTEIN-RELEASING SYSTEM TRANSMEMBRANE PROTEIN LOLE"/>
    <property type="match status" value="1"/>
</dbReference>
<feature type="transmembrane region" description="Helical" evidence="7">
    <location>
        <begin position="702"/>
        <end position="732"/>
    </location>
</feature>
<feature type="transmembrane region" description="Helical" evidence="7">
    <location>
        <begin position="752"/>
        <end position="770"/>
    </location>
</feature>
<keyword evidence="4 7" id="KW-0812">Transmembrane</keyword>